<organism evidence="1 2">
    <name type="scientific">Humicola insolens</name>
    <name type="common">Soft-rot fungus</name>
    <dbReference type="NCBI Taxonomy" id="85995"/>
    <lineage>
        <taxon>Eukaryota</taxon>
        <taxon>Fungi</taxon>
        <taxon>Dikarya</taxon>
        <taxon>Ascomycota</taxon>
        <taxon>Pezizomycotina</taxon>
        <taxon>Sordariomycetes</taxon>
        <taxon>Sordariomycetidae</taxon>
        <taxon>Sordariales</taxon>
        <taxon>Chaetomiaceae</taxon>
        <taxon>Mycothermus</taxon>
    </lineage>
</organism>
<keyword evidence="2" id="KW-1185">Reference proteome</keyword>
<dbReference type="EMBL" id="JAZGSY010000391">
    <property type="protein sequence ID" value="KAL1836601.1"/>
    <property type="molecule type" value="Genomic_DNA"/>
</dbReference>
<reference evidence="1 2" key="1">
    <citation type="journal article" date="2024" name="Commun. Biol.">
        <title>Comparative genomic analysis of thermophilic fungi reveals convergent evolutionary adaptations and gene losses.</title>
        <authorList>
            <person name="Steindorff A.S."/>
            <person name="Aguilar-Pontes M.V."/>
            <person name="Robinson A.J."/>
            <person name="Andreopoulos B."/>
            <person name="LaButti K."/>
            <person name="Kuo A."/>
            <person name="Mondo S."/>
            <person name="Riley R."/>
            <person name="Otillar R."/>
            <person name="Haridas S."/>
            <person name="Lipzen A."/>
            <person name="Grimwood J."/>
            <person name="Schmutz J."/>
            <person name="Clum A."/>
            <person name="Reid I.D."/>
            <person name="Moisan M.C."/>
            <person name="Butler G."/>
            <person name="Nguyen T.T.M."/>
            <person name="Dewar K."/>
            <person name="Conant G."/>
            <person name="Drula E."/>
            <person name="Henrissat B."/>
            <person name="Hansel C."/>
            <person name="Singer S."/>
            <person name="Hutchinson M.I."/>
            <person name="de Vries R.P."/>
            <person name="Natvig D.O."/>
            <person name="Powell A.J."/>
            <person name="Tsang A."/>
            <person name="Grigoriev I.V."/>
        </authorList>
    </citation>
    <scope>NUCLEOTIDE SEQUENCE [LARGE SCALE GENOMIC DNA]</scope>
    <source>
        <strain evidence="1 2">CBS 620.91</strain>
    </source>
</reference>
<protein>
    <submittedName>
        <fullName evidence="1">Uncharacterized protein</fullName>
    </submittedName>
</protein>
<evidence type="ECO:0000313" key="1">
    <source>
        <dbReference type="EMBL" id="KAL1836601.1"/>
    </source>
</evidence>
<evidence type="ECO:0000313" key="2">
    <source>
        <dbReference type="Proteomes" id="UP001583172"/>
    </source>
</evidence>
<proteinExistence type="predicted"/>
<accession>A0ABR3V4F4</accession>
<name>A0ABR3V4F4_HUMIN</name>
<gene>
    <name evidence="1" type="ORF">VTJ49DRAFT_4890</name>
</gene>
<sequence length="106" mass="12108">MIRRWPRDGYAQPTTLDLVEETLLLSLKDSEVIPSCLSENGAVIGETGPSDWRTLSWPENPLWSKLIQQNVKPWRDNLERALLVPWNWIPAEICEAQGCALQPAFH</sequence>
<dbReference type="Proteomes" id="UP001583172">
    <property type="component" value="Unassembled WGS sequence"/>
</dbReference>
<comment type="caution">
    <text evidence="1">The sequence shown here is derived from an EMBL/GenBank/DDBJ whole genome shotgun (WGS) entry which is preliminary data.</text>
</comment>